<sequence length="294" mass="32743">MAGRMRLNTDKGRLEIECNRAGALFAAASCDQTLSELGDVTHPNPAFRSLVLQPNNAKNFGDTPLLMMQGVITHPLPDRTCLKARDVPEIKYEHLEAMKLSDIPEEMRNSFTTADVADSDVSSVSLPPDYSYKVFPFTIDKLERLKKKAMDDGNLKKCSSFDAIAALVWQARTKAIDMPPDQPSKMFFAVDIRSKMDPPLPKGFAGNVVFCAYCIEPAGAVKEKPLSFCAEKVQEGISRVTDDYVRSSMDFSETYKSILALPGGIFLSAWWKIPFHLADFGYNKTEYEASRFSP</sequence>
<evidence type="ECO:0000313" key="3">
    <source>
        <dbReference type="Proteomes" id="UP000824469"/>
    </source>
</evidence>
<dbReference type="InterPro" id="IPR050317">
    <property type="entry name" value="Plant_Fungal_Acyltransferase"/>
</dbReference>
<gene>
    <name evidence="2" type="ORF">KI387_034722</name>
</gene>
<reference evidence="2 3" key="1">
    <citation type="journal article" date="2021" name="Nat. Plants">
        <title>The Taxus genome provides insights into paclitaxel biosynthesis.</title>
        <authorList>
            <person name="Xiong X."/>
            <person name="Gou J."/>
            <person name="Liao Q."/>
            <person name="Li Y."/>
            <person name="Zhou Q."/>
            <person name="Bi G."/>
            <person name="Li C."/>
            <person name="Du R."/>
            <person name="Wang X."/>
            <person name="Sun T."/>
            <person name="Guo L."/>
            <person name="Liang H."/>
            <person name="Lu P."/>
            <person name="Wu Y."/>
            <person name="Zhang Z."/>
            <person name="Ro D.K."/>
            <person name="Shang Y."/>
            <person name="Huang S."/>
            <person name="Yan J."/>
        </authorList>
    </citation>
    <scope>NUCLEOTIDE SEQUENCE [LARGE SCALE GENOMIC DNA]</scope>
    <source>
        <strain evidence="2">Ta-2019</strain>
    </source>
</reference>
<dbReference type="InterPro" id="IPR023213">
    <property type="entry name" value="CAT-like_dom_sf"/>
</dbReference>
<dbReference type="EMBL" id="JAHRHJ020003813">
    <property type="protein sequence ID" value="KAH9290605.1"/>
    <property type="molecule type" value="Genomic_DNA"/>
</dbReference>
<proteinExistence type="inferred from homology"/>
<dbReference type="AlphaFoldDB" id="A0AA38F6D0"/>
<keyword evidence="3" id="KW-1185">Reference proteome</keyword>
<dbReference type="PANTHER" id="PTHR31642">
    <property type="entry name" value="TRICHOTHECENE 3-O-ACETYLTRANSFERASE"/>
    <property type="match status" value="1"/>
</dbReference>
<organism evidence="2 3">
    <name type="scientific">Taxus chinensis</name>
    <name type="common">Chinese yew</name>
    <name type="synonym">Taxus wallichiana var. chinensis</name>
    <dbReference type="NCBI Taxonomy" id="29808"/>
    <lineage>
        <taxon>Eukaryota</taxon>
        <taxon>Viridiplantae</taxon>
        <taxon>Streptophyta</taxon>
        <taxon>Embryophyta</taxon>
        <taxon>Tracheophyta</taxon>
        <taxon>Spermatophyta</taxon>
        <taxon>Pinopsida</taxon>
        <taxon>Pinidae</taxon>
        <taxon>Conifers II</taxon>
        <taxon>Cupressales</taxon>
        <taxon>Taxaceae</taxon>
        <taxon>Taxus</taxon>
    </lineage>
</organism>
<dbReference type="Proteomes" id="UP000824469">
    <property type="component" value="Unassembled WGS sequence"/>
</dbReference>
<dbReference type="Pfam" id="PF02458">
    <property type="entry name" value="Transferase"/>
    <property type="match status" value="2"/>
</dbReference>
<name>A0AA38F6D0_TAXCH</name>
<dbReference type="PANTHER" id="PTHR31642:SF231">
    <property type="entry name" value="BAHD FAMILY ACYLTRANSFERASE, CLADE V"/>
    <property type="match status" value="1"/>
</dbReference>
<dbReference type="Gene3D" id="3.30.559.10">
    <property type="entry name" value="Chloramphenicol acetyltransferase-like domain"/>
    <property type="match status" value="2"/>
</dbReference>
<comment type="similarity">
    <text evidence="1">Belongs to the plant acyltransferase family.</text>
</comment>
<dbReference type="GO" id="GO:0016747">
    <property type="term" value="F:acyltransferase activity, transferring groups other than amino-acyl groups"/>
    <property type="evidence" value="ECO:0007669"/>
    <property type="project" value="TreeGrafter"/>
</dbReference>
<evidence type="ECO:0000313" key="2">
    <source>
        <dbReference type="EMBL" id="KAH9290605.1"/>
    </source>
</evidence>
<protein>
    <submittedName>
        <fullName evidence="2">Uncharacterized protein</fullName>
    </submittedName>
</protein>
<accession>A0AA38F6D0</accession>
<evidence type="ECO:0000256" key="1">
    <source>
        <dbReference type="ARBA" id="ARBA00009861"/>
    </source>
</evidence>
<comment type="caution">
    <text evidence="2">The sequence shown here is derived from an EMBL/GenBank/DDBJ whole genome shotgun (WGS) entry which is preliminary data.</text>
</comment>